<proteinExistence type="predicted"/>
<organism evidence="2 3">
    <name type="scientific">Tribonema minus</name>
    <dbReference type="NCBI Taxonomy" id="303371"/>
    <lineage>
        <taxon>Eukaryota</taxon>
        <taxon>Sar</taxon>
        <taxon>Stramenopiles</taxon>
        <taxon>Ochrophyta</taxon>
        <taxon>PX clade</taxon>
        <taxon>Xanthophyceae</taxon>
        <taxon>Tribonematales</taxon>
        <taxon>Tribonemataceae</taxon>
        <taxon>Tribonema</taxon>
    </lineage>
</organism>
<feature type="region of interest" description="Disordered" evidence="1">
    <location>
        <begin position="263"/>
        <end position="304"/>
    </location>
</feature>
<protein>
    <submittedName>
        <fullName evidence="2">Uncharacterized protein</fullName>
    </submittedName>
</protein>
<dbReference type="Proteomes" id="UP000664859">
    <property type="component" value="Unassembled WGS sequence"/>
</dbReference>
<gene>
    <name evidence="2" type="ORF">JKP88DRAFT_281584</name>
</gene>
<evidence type="ECO:0000313" key="2">
    <source>
        <dbReference type="EMBL" id="KAG5177928.1"/>
    </source>
</evidence>
<keyword evidence="3" id="KW-1185">Reference proteome</keyword>
<reference evidence="2" key="1">
    <citation type="submission" date="2021-02" db="EMBL/GenBank/DDBJ databases">
        <title>First Annotated Genome of the Yellow-green Alga Tribonema minus.</title>
        <authorList>
            <person name="Mahan K.M."/>
        </authorList>
    </citation>
    <scope>NUCLEOTIDE SEQUENCE</scope>
    <source>
        <strain evidence="2">UTEX B ZZ1240</strain>
    </source>
</reference>
<sequence>MATRLVTEAKKQRARRSSAKYYAKLKQPLTAEGQQKLKRLQEQKRESALRRRLVLQRSQGPITRFVELRQTEDAQAGVFALSPLQPGHAFPVAGVGLAWPSVAADAAGVLPAMIWHDTGTELREMVDGSHRTTCDPAAPKLAELHPGWRVGSAIGDFPGDVVDANCVMVRPGQQLQKRAAQAQAVCTDEVVKTVVRLLRQDHKKPVPPSRESPPELLRFDNVVGTSPGLTFPFSLTAPAPRSLAMGGVRVRRLFRGARVVTTPQNLDDSDSAPGSSDSWAYDSDSAPGSWHQSLDDFDSNSVEQ</sequence>
<evidence type="ECO:0000313" key="3">
    <source>
        <dbReference type="Proteomes" id="UP000664859"/>
    </source>
</evidence>
<accession>A0A835YNU1</accession>
<dbReference type="EMBL" id="JAFCMP010000520">
    <property type="protein sequence ID" value="KAG5177928.1"/>
    <property type="molecule type" value="Genomic_DNA"/>
</dbReference>
<dbReference type="AlphaFoldDB" id="A0A835YNU1"/>
<comment type="caution">
    <text evidence="2">The sequence shown here is derived from an EMBL/GenBank/DDBJ whole genome shotgun (WGS) entry which is preliminary data.</text>
</comment>
<evidence type="ECO:0000256" key="1">
    <source>
        <dbReference type="SAM" id="MobiDB-lite"/>
    </source>
</evidence>
<feature type="compositionally biased region" description="Low complexity" evidence="1">
    <location>
        <begin position="271"/>
        <end position="286"/>
    </location>
</feature>
<name>A0A835YNU1_9STRA</name>